<dbReference type="InterPro" id="IPR019438">
    <property type="entry name" value="Q_salvage"/>
</dbReference>
<dbReference type="Proteomes" id="UP000176626">
    <property type="component" value="Unassembled WGS sequence"/>
</dbReference>
<reference evidence="6 7" key="1">
    <citation type="journal article" date="2016" name="Nat. Commun.">
        <title>Thousands of microbial genomes shed light on interconnected biogeochemical processes in an aquifer system.</title>
        <authorList>
            <person name="Anantharaman K."/>
            <person name="Brown C.T."/>
            <person name="Hug L.A."/>
            <person name="Sharon I."/>
            <person name="Castelle C.J."/>
            <person name="Probst A.J."/>
            <person name="Thomas B.C."/>
            <person name="Singh A."/>
            <person name="Wilkins M.J."/>
            <person name="Karaoz U."/>
            <person name="Brodie E.L."/>
            <person name="Williams K.H."/>
            <person name="Hubbard S.S."/>
            <person name="Banfield J.F."/>
        </authorList>
    </citation>
    <scope>NUCLEOTIDE SEQUENCE [LARGE SCALE GENOMIC DNA]</scope>
</reference>
<sequence length="328" mass="37605">MNCWTKKIIDSWTDSNSQRLVRINSRALHGLAKDLADCELEVPTWQLPGVFPKCNSAFMSHLIYECAIDFCFTDPRRPAERFRVGEYTGSLAMARCFYRHFGESTLWWPDKIREITASDASLRHFFRGDTEIPLLEERGKNLREVTKGMDFWFGNNPRKLFEAANYRVFPTQGSAGLLLTLESCFPESFAGDADGLGFRKRSQLLALVYQGRAIHSNDELPLLKDADQIGPIADCAVPNALREMEILEYSPELEEKIRRHEEISFRGQEETQIRTATVVAVSQLLERVNYLRSYNGEPKISMLELDNYLWSAGRQSALPYHITQTTAY</sequence>
<accession>A0A1G1ZWY6</accession>
<name>A0A1G1ZWY6_9BACT</name>
<dbReference type="PANTHER" id="PTHR21314:SF0">
    <property type="entry name" value="QUEUOSINE 5'-PHOSPHATE N-GLYCOSYLASE_HYDROLASE"/>
    <property type="match status" value="1"/>
</dbReference>
<dbReference type="GO" id="GO:0016787">
    <property type="term" value="F:hydrolase activity"/>
    <property type="evidence" value="ECO:0007669"/>
    <property type="project" value="UniProtKB-KW"/>
</dbReference>
<evidence type="ECO:0000256" key="4">
    <source>
        <dbReference type="ARBA" id="ARBA00035393"/>
    </source>
</evidence>
<evidence type="ECO:0000256" key="5">
    <source>
        <dbReference type="ARBA" id="ARBA00048204"/>
    </source>
</evidence>
<protein>
    <recommendedName>
        <fullName evidence="3">Queuosine 5'-phosphate N-glycosylase/hydrolase</fullName>
    </recommendedName>
    <alternativeName>
        <fullName evidence="4">Queuosine-nucleotide N-glycosylase/hydrolase</fullName>
    </alternativeName>
</protein>
<dbReference type="PANTHER" id="PTHR21314">
    <property type="entry name" value="QUEUOSINE 5'-PHOSPHATE N-GLYCOSYLASE_HYDROLASE-RELATED"/>
    <property type="match status" value="1"/>
</dbReference>
<dbReference type="GO" id="GO:0006400">
    <property type="term" value="P:tRNA modification"/>
    <property type="evidence" value="ECO:0007669"/>
    <property type="project" value="TreeGrafter"/>
</dbReference>
<evidence type="ECO:0000256" key="2">
    <source>
        <dbReference type="ARBA" id="ARBA00035119"/>
    </source>
</evidence>
<dbReference type="AlphaFoldDB" id="A0A1G1ZWY6"/>
<comment type="catalytic activity">
    <reaction evidence="5">
        <text>queuosine 5'-phosphate + H2O = queuine + D-ribose 5-phosphate</text>
        <dbReference type="Rhea" id="RHEA:75387"/>
        <dbReference type="ChEBI" id="CHEBI:15377"/>
        <dbReference type="ChEBI" id="CHEBI:17433"/>
        <dbReference type="ChEBI" id="CHEBI:78346"/>
        <dbReference type="ChEBI" id="CHEBI:194371"/>
    </reaction>
    <physiologicalReaction direction="left-to-right" evidence="5">
        <dbReference type="Rhea" id="RHEA:75388"/>
    </physiologicalReaction>
</comment>
<dbReference type="EMBL" id="MHJN01000005">
    <property type="protein sequence ID" value="OGY69084.1"/>
    <property type="molecule type" value="Genomic_DNA"/>
</dbReference>
<comment type="caution">
    <text evidence="6">The sequence shown here is derived from an EMBL/GenBank/DDBJ whole genome shotgun (WGS) entry which is preliminary data.</text>
</comment>
<comment type="similarity">
    <text evidence="2">Belongs to the QNG1 protein family.</text>
</comment>
<proteinExistence type="inferred from homology"/>
<evidence type="ECO:0000256" key="1">
    <source>
        <dbReference type="ARBA" id="ARBA00022801"/>
    </source>
</evidence>
<gene>
    <name evidence="6" type="ORF">A2214_02220</name>
</gene>
<keyword evidence="1" id="KW-0378">Hydrolase</keyword>
<evidence type="ECO:0000256" key="3">
    <source>
        <dbReference type="ARBA" id="ARBA00035306"/>
    </source>
</evidence>
<evidence type="ECO:0000313" key="7">
    <source>
        <dbReference type="Proteomes" id="UP000176626"/>
    </source>
</evidence>
<dbReference type="Pfam" id="PF10343">
    <property type="entry name" value="Q_salvage"/>
    <property type="match status" value="1"/>
</dbReference>
<organism evidence="6 7">
    <name type="scientific">Candidatus Harrisonbacteria bacterium RIFOXYA1_FULL_48_8</name>
    <dbReference type="NCBI Taxonomy" id="1798411"/>
    <lineage>
        <taxon>Bacteria</taxon>
        <taxon>Candidatus Harrisoniibacteriota</taxon>
    </lineage>
</organism>
<evidence type="ECO:0000313" key="6">
    <source>
        <dbReference type="EMBL" id="OGY69084.1"/>
    </source>
</evidence>